<dbReference type="EMBL" id="AJYC02000180">
    <property type="protein sequence ID" value="EKT76930.1"/>
    <property type="molecule type" value="Genomic_DNA"/>
</dbReference>
<accession>K8XIN0</accession>
<dbReference type="SUPFAM" id="SSF53098">
    <property type="entry name" value="Ribonuclease H-like"/>
    <property type="match status" value="1"/>
</dbReference>
<comment type="caution">
    <text evidence="1">The sequence shown here is derived from an EMBL/GenBank/DDBJ whole genome shotgun (WGS) entry which is preliminary data.</text>
</comment>
<proteinExistence type="predicted"/>
<reference evidence="1 2" key="1">
    <citation type="journal article" date="2013" name="Genome Announc.">
        <title>Draft Genome Sequence of Rhodococcus opacus Strain M213 Shows a Diverse Catabolic Potential.</title>
        <authorList>
            <person name="Pathak A."/>
            <person name="Green S.J."/>
            <person name="Ogram A."/>
            <person name="Chauhan A."/>
        </authorList>
    </citation>
    <scope>NUCLEOTIDE SEQUENCE [LARGE SCALE GENOMIC DNA]</scope>
    <source>
        <strain evidence="1 2">M213</strain>
    </source>
</reference>
<protein>
    <recommendedName>
        <fullName evidence="3">Transposase</fullName>
    </recommendedName>
</protein>
<evidence type="ECO:0008006" key="3">
    <source>
        <dbReference type="Google" id="ProtNLM"/>
    </source>
</evidence>
<evidence type="ECO:0000313" key="1">
    <source>
        <dbReference type="EMBL" id="EKT76930.1"/>
    </source>
</evidence>
<evidence type="ECO:0000313" key="2">
    <source>
        <dbReference type="Proteomes" id="UP000005951"/>
    </source>
</evidence>
<gene>
    <name evidence="1" type="ORF">WSS_A40140</name>
</gene>
<sequence>MTVDHLPGDRHPTPVWLWCSDPGVSADDLDRLCQLFLRHFDLEHIFRFFKQTLGWNAPRLRSPEAADRWTWIVLVAYAQLQLARPLAEDLRRPWERPVPPT</sequence>
<name>K8XIN0_RHOOP</name>
<dbReference type="Proteomes" id="UP000005951">
    <property type="component" value="Unassembled WGS sequence"/>
</dbReference>
<dbReference type="AlphaFoldDB" id="K8XIN0"/>
<organism evidence="1 2">
    <name type="scientific">Rhodococcus opacus M213</name>
    <dbReference type="NCBI Taxonomy" id="1129896"/>
    <lineage>
        <taxon>Bacteria</taxon>
        <taxon>Bacillati</taxon>
        <taxon>Actinomycetota</taxon>
        <taxon>Actinomycetes</taxon>
        <taxon>Mycobacteriales</taxon>
        <taxon>Nocardiaceae</taxon>
        <taxon>Rhodococcus</taxon>
    </lineage>
</organism>
<dbReference type="InterPro" id="IPR012337">
    <property type="entry name" value="RNaseH-like_sf"/>
</dbReference>